<organism evidence="9 10">
    <name type="scientific">Candidatus Wallbacteria bacterium GWC2_49_35</name>
    <dbReference type="NCBI Taxonomy" id="1817813"/>
    <lineage>
        <taxon>Bacteria</taxon>
        <taxon>Candidatus Walliibacteriota</taxon>
    </lineage>
</organism>
<dbReference type="GO" id="GO:0005886">
    <property type="term" value="C:plasma membrane"/>
    <property type="evidence" value="ECO:0007669"/>
    <property type="project" value="UniProtKB-SubCell"/>
</dbReference>
<evidence type="ECO:0000256" key="8">
    <source>
        <dbReference type="SAM" id="Phobius"/>
    </source>
</evidence>
<dbReference type="GO" id="GO:0022857">
    <property type="term" value="F:transmembrane transporter activity"/>
    <property type="evidence" value="ECO:0007669"/>
    <property type="project" value="InterPro"/>
</dbReference>
<name>A0A1F7WNV6_9BACT</name>
<comment type="subcellular location">
    <subcellularLocation>
        <location evidence="1">Cell membrane</location>
        <topology evidence="1">Single-pass membrane protein</topology>
    </subcellularLocation>
    <subcellularLocation>
        <location evidence="7">Cell membrane</location>
        <topology evidence="7">Single-pass type II membrane protein</topology>
    </subcellularLocation>
</comment>
<evidence type="ECO:0000256" key="7">
    <source>
        <dbReference type="RuleBase" id="RU003879"/>
    </source>
</evidence>
<evidence type="ECO:0000313" key="9">
    <source>
        <dbReference type="EMBL" id="OGM04531.1"/>
    </source>
</evidence>
<comment type="caution">
    <text evidence="9">The sequence shown here is derived from an EMBL/GenBank/DDBJ whole genome shotgun (WGS) entry which is preliminary data.</text>
</comment>
<dbReference type="AlphaFoldDB" id="A0A1F7WNV6"/>
<keyword evidence="7" id="KW-0813">Transport</keyword>
<evidence type="ECO:0008006" key="11">
    <source>
        <dbReference type="Google" id="ProtNLM"/>
    </source>
</evidence>
<proteinExistence type="inferred from homology"/>
<feature type="transmembrane region" description="Helical" evidence="8">
    <location>
        <begin position="20"/>
        <end position="38"/>
    </location>
</feature>
<keyword evidence="4 7" id="KW-0812">Transmembrane</keyword>
<comment type="similarity">
    <text evidence="2 7">Belongs to the ExbD/TolR family.</text>
</comment>
<evidence type="ECO:0000256" key="6">
    <source>
        <dbReference type="ARBA" id="ARBA00023136"/>
    </source>
</evidence>
<evidence type="ECO:0000256" key="5">
    <source>
        <dbReference type="ARBA" id="ARBA00022989"/>
    </source>
</evidence>
<sequence length="142" mass="15466">MSRRGRHGEDFIADINITPFTDVVLVLLIIFMVAAPYIPKNAMTLNLPESKESAPIGADEKKIHDIIVFSSTEVSLNEATMPVELLAKSVEAIISSGTAEIFTVSADASASYQEVITVLDVLKKQAVSEVYLKTEAAEGRRR</sequence>
<keyword evidence="7" id="KW-0653">Protein transport</keyword>
<dbReference type="EMBL" id="MGFH01000141">
    <property type="protein sequence ID" value="OGM04531.1"/>
    <property type="molecule type" value="Genomic_DNA"/>
</dbReference>
<keyword evidence="5 8" id="KW-1133">Transmembrane helix</keyword>
<dbReference type="Proteomes" id="UP000178735">
    <property type="component" value="Unassembled WGS sequence"/>
</dbReference>
<keyword evidence="3" id="KW-1003">Cell membrane</keyword>
<dbReference type="STRING" id="1817813.A2008_07650"/>
<gene>
    <name evidence="9" type="ORF">A2008_07650</name>
</gene>
<evidence type="ECO:0000313" key="10">
    <source>
        <dbReference type="Proteomes" id="UP000178735"/>
    </source>
</evidence>
<evidence type="ECO:0000256" key="3">
    <source>
        <dbReference type="ARBA" id="ARBA00022475"/>
    </source>
</evidence>
<reference evidence="9 10" key="1">
    <citation type="journal article" date="2016" name="Nat. Commun.">
        <title>Thousands of microbial genomes shed light on interconnected biogeochemical processes in an aquifer system.</title>
        <authorList>
            <person name="Anantharaman K."/>
            <person name="Brown C.T."/>
            <person name="Hug L.A."/>
            <person name="Sharon I."/>
            <person name="Castelle C.J."/>
            <person name="Probst A.J."/>
            <person name="Thomas B.C."/>
            <person name="Singh A."/>
            <person name="Wilkins M.J."/>
            <person name="Karaoz U."/>
            <person name="Brodie E.L."/>
            <person name="Williams K.H."/>
            <person name="Hubbard S.S."/>
            <person name="Banfield J.F."/>
        </authorList>
    </citation>
    <scope>NUCLEOTIDE SEQUENCE [LARGE SCALE GENOMIC DNA]</scope>
</reference>
<accession>A0A1F7WNV6</accession>
<dbReference type="Pfam" id="PF02472">
    <property type="entry name" value="ExbD"/>
    <property type="match status" value="1"/>
</dbReference>
<protein>
    <recommendedName>
        <fullName evidence="11">Biopolymer transporter ExbD</fullName>
    </recommendedName>
</protein>
<evidence type="ECO:0000256" key="4">
    <source>
        <dbReference type="ARBA" id="ARBA00022692"/>
    </source>
</evidence>
<dbReference type="PANTHER" id="PTHR30558">
    <property type="entry name" value="EXBD MEMBRANE COMPONENT OF PMF-DRIVEN MACROMOLECULE IMPORT SYSTEM"/>
    <property type="match status" value="1"/>
</dbReference>
<evidence type="ECO:0000256" key="2">
    <source>
        <dbReference type="ARBA" id="ARBA00005811"/>
    </source>
</evidence>
<dbReference type="GO" id="GO:0015031">
    <property type="term" value="P:protein transport"/>
    <property type="evidence" value="ECO:0007669"/>
    <property type="project" value="UniProtKB-KW"/>
</dbReference>
<keyword evidence="6 8" id="KW-0472">Membrane</keyword>
<dbReference type="InterPro" id="IPR003400">
    <property type="entry name" value="ExbD"/>
</dbReference>
<evidence type="ECO:0000256" key="1">
    <source>
        <dbReference type="ARBA" id="ARBA00004162"/>
    </source>
</evidence>
<dbReference type="Gene3D" id="3.30.420.270">
    <property type="match status" value="1"/>
</dbReference>